<evidence type="ECO:0000313" key="7">
    <source>
        <dbReference type="Proteomes" id="UP001214094"/>
    </source>
</evidence>
<dbReference type="Pfam" id="PF12833">
    <property type="entry name" value="HTH_18"/>
    <property type="match status" value="1"/>
</dbReference>
<name>A0ABY8HSR5_ENSAD</name>
<keyword evidence="7" id="KW-1185">Reference proteome</keyword>
<keyword evidence="2" id="KW-0238">DNA-binding</keyword>
<reference evidence="6 7" key="1">
    <citation type="submission" date="2023-03" db="EMBL/GenBank/DDBJ databases">
        <title>Comparative genome and transcriptome analysis combination mining strategies for increasing vitamin B12 production of Ensifer adhaerens strain.</title>
        <authorList>
            <person name="Yongheng L."/>
        </authorList>
    </citation>
    <scope>NUCLEOTIDE SEQUENCE [LARGE SCALE GENOMIC DNA]</scope>
    <source>
        <strain evidence="6 7">Casida A-T305</strain>
        <plasmid evidence="6 7">unnamedB</plasmid>
    </source>
</reference>
<dbReference type="RefSeq" id="WP_156553154.1">
    <property type="nucleotide sequence ID" value="NZ_CP015882.1"/>
</dbReference>
<dbReference type="PANTHER" id="PTHR46796">
    <property type="entry name" value="HTH-TYPE TRANSCRIPTIONAL ACTIVATOR RHAS-RELATED"/>
    <property type="match status" value="1"/>
</dbReference>
<dbReference type="Proteomes" id="UP001214094">
    <property type="component" value="Plasmid unnamedB"/>
</dbReference>
<dbReference type="PANTHER" id="PTHR46796:SF6">
    <property type="entry name" value="ARAC SUBFAMILY"/>
    <property type="match status" value="1"/>
</dbReference>
<dbReference type="InterPro" id="IPR020449">
    <property type="entry name" value="Tscrpt_reg_AraC-type_HTH"/>
</dbReference>
<geneLocation type="plasmid" evidence="6 7">
    <name>unnamedB</name>
</geneLocation>
<evidence type="ECO:0000313" key="6">
    <source>
        <dbReference type="EMBL" id="WFP94808.1"/>
    </source>
</evidence>
<gene>
    <name evidence="6" type="ORF">P4B07_34060</name>
</gene>
<accession>A0ABY8HSR5</accession>
<feature type="region of interest" description="Disordered" evidence="4">
    <location>
        <begin position="1"/>
        <end position="29"/>
    </location>
</feature>
<dbReference type="Pfam" id="PF14525">
    <property type="entry name" value="AraC_binding_2"/>
    <property type="match status" value="1"/>
</dbReference>
<sequence>MKSMNSSCESTASSDTHTEPLGLPRSRFDTTTMRQKDAHLMWRESIGVLFDTRLRAPTEDPFFASVDAALIGGVGVARTRSTSQDFDRSRYKIARDGMDGYLVQFYLSGESGSRRTSGTVARPGDLYVIDMAQPLATSTIDHEHLSLVIPRQMLAPRLKRPDDNHELVLPAKMPLVSLLRDTLGSLHKQLDHISVGDAEAVLSPLLDLAGAAINSQTSEGNAASVGHALSIAVRRYITDHLLEPDLTVERVMATFALSRRTVYRLLEQVGGFSVFLAQQRLRRAFINLRSPDYRHVAIADLALAHGFTNAANFSCAFRREFGLSPRELRHLSAHHPALLKSSPGLSATDWSQWIGLIGR</sequence>
<evidence type="ECO:0000259" key="5">
    <source>
        <dbReference type="PROSITE" id="PS01124"/>
    </source>
</evidence>
<dbReference type="SUPFAM" id="SSF46689">
    <property type="entry name" value="Homeodomain-like"/>
    <property type="match status" value="1"/>
</dbReference>
<organism evidence="6 7">
    <name type="scientific">Ensifer adhaerens</name>
    <name type="common">Sinorhizobium morelense</name>
    <dbReference type="NCBI Taxonomy" id="106592"/>
    <lineage>
        <taxon>Bacteria</taxon>
        <taxon>Pseudomonadati</taxon>
        <taxon>Pseudomonadota</taxon>
        <taxon>Alphaproteobacteria</taxon>
        <taxon>Hyphomicrobiales</taxon>
        <taxon>Rhizobiaceae</taxon>
        <taxon>Sinorhizobium/Ensifer group</taxon>
        <taxon>Ensifer</taxon>
    </lineage>
</organism>
<proteinExistence type="predicted"/>
<keyword evidence="1" id="KW-0805">Transcription regulation</keyword>
<evidence type="ECO:0000256" key="3">
    <source>
        <dbReference type="ARBA" id="ARBA00023163"/>
    </source>
</evidence>
<dbReference type="InterPro" id="IPR009057">
    <property type="entry name" value="Homeodomain-like_sf"/>
</dbReference>
<protein>
    <submittedName>
        <fullName evidence="6">Helix-turn-helix domain-containing protein</fullName>
    </submittedName>
</protein>
<dbReference type="Gene3D" id="1.10.10.60">
    <property type="entry name" value="Homeodomain-like"/>
    <property type="match status" value="1"/>
</dbReference>
<keyword evidence="3" id="KW-0804">Transcription</keyword>
<dbReference type="SMART" id="SM00342">
    <property type="entry name" value="HTH_ARAC"/>
    <property type="match status" value="1"/>
</dbReference>
<keyword evidence="6" id="KW-0614">Plasmid</keyword>
<feature type="compositionally biased region" description="Polar residues" evidence="4">
    <location>
        <begin position="1"/>
        <end position="15"/>
    </location>
</feature>
<dbReference type="InterPro" id="IPR035418">
    <property type="entry name" value="AraC-bd_2"/>
</dbReference>
<evidence type="ECO:0000256" key="1">
    <source>
        <dbReference type="ARBA" id="ARBA00023015"/>
    </source>
</evidence>
<feature type="domain" description="HTH araC/xylS-type" evidence="5">
    <location>
        <begin position="231"/>
        <end position="331"/>
    </location>
</feature>
<dbReference type="GeneID" id="29522231"/>
<dbReference type="InterPro" id="IPR018060">
    <property type="entry name" value="HTH_AraC"/>
</dbReference>
<dbReference type="PRINTS" id="PR00032">
    <property type="entry name" value="HTHARAC"/>
</dbReference>
<evidence type="ECO:0000256" key="2">
    <source>
        <dbReference type="ARBA" id="ARBA00023125"/>
    </source>
</evidence>
<dbReference type="InterPro" id="IPR050204">
    <property type="entry name" value="AraC_XylS_family_regulators"/>
</dbReference>
<dbReference type="EMBL" id="CP121310">
    <property type="protein sequence ID" value="WFP94808.1"/>
    <property type="molecule type" value="Genomic_DNA"/>
</dbReference>
<dbReference type="PROSITE" id="PS01124">
    <property type="entry name" value="HTH_ARAC_FAMILY_2"/>
    <property type="match status" value="1"/>
</dbReference>
<evidence type="ECO:0000256" key="4">
    <source>
        <dbReference type="SAM" id="MobiDB-lite"/>
    </source>
</evidence>